<gene>
    <name evidence="1" type="ORF">B0I26_10293</name>
</gene>
<sequence>MNVLELKMNFISLKNYEPADVNELLDFARQIYLRGQMTITQYRDIIRELEAAGAYTPHYVDEYVGL</sequence>
<dbReference type="InterPro" id="IPR025553">
    <property type="entry name" value="YppF"/>
</dbReference>
<name>A0A327YQX9_9BACL</name>
<evidence type="ECO:0000313" key="1">
    <source>
        <dbReference type="EMBL" id="RAK22105.1"/>
    </source>
</evidence>
<keyword evidence="2" id="KW-1185">Reference proteome</keyword>
<protein>
    <submittedName>
        <fullName evidence="1">YppF-like protein</fullName>
    </submittedName>
</protein>
<dbReference type="EMBL" id="QLMH01000002">
    <property type="protein sequence ID" value="RAK22105.1"/>
    <property type="molecule type" value="Genomic_DNA"/>
</dbReference>
<dbReference type="Pfam" id="PF14178">
    <property type="entry name" value="YppF"/>
    <property type="match status" value="1"/>
</dbReference>
<proteinExistence type="predicted"/>
<evidence type="ECO:0000313" key="2">
    <source>
        <dbReference type="Proteomes" id="UP000248555"/>
    </source>
</evidence>
<reference evidence="1 2" key="1">
    <citation type="submission" date="2018-06" db="EMBL/GenBank/DDBJ databases">
        <title>Genomic Encyclopedia of Type Strains, Phase III (KMG-III): the genomes of soil and plant-associated and newly described type strains.</title>
        <authorList>
            <person name="Whitman W."/>
        </authorList>
    </citation>
    <scope>NUCLEOTIDE SEQUENCE [LARGE SCALE GENOMIC DNA]</scope>
    <source>
        <strain evidence="1 2">CGMCC 1.8979</strain>
    </source>
</reference>
<comment type="caution">
    <text evidence="1">The sequence shown here is derived from an EMBL/GenBank/DDBJ whole genome shotgun (WGS) entry which is preliminary data.</text>
</comment>
<dbReference type="RefSeq" id="WP_111643967.1">
    <property type="nucleotide sequence ID" value="NZ_QLMH01000002.1"/>
</dbReference>
<dbReference type="Proteomes" id="UP000248555">
    <property type="component" value="Unassembled WGS sequence"/>
</dbReference>
<dbReference type="OrthoDB" id="2680239at2"/>
<organism evidence="1 2">
    <name type="scientific">Paranoxybacillus vitaminiphilus</name>
    <dbReference type="NCBI Taxonomy" id="581036"/>
    <lineage>
        <taxon>Bacteria</taxon>
        <taxon>Bacillati</taxon>
        <taxon>Bacillota</taxon>
        <taxon>Bacilli</taxon>
        <taxon>Bacillales</taxon>
        <taxon>Anoxybacillaceae</taxon>
        <taxon>Paranoxybacillus</taxon>
    </lineage>
</organism>
<dbReference type="AlphaFoldDB" id="A0A327YQX9"/>
<accession>A0A327YQX9</accession>